<keyword evidence="1" id="KW-0472">Membrane</keyword>
<proteinExistence type="predicted"/>
<sequence>MRGLKIVIVLAILIVIALVVYMIVHKKGGQSGNGNKKVSITLQEPGKTKNAIVYISNDKLDGITVEVFFQTIFELANDLPWKFSYVYWDTVSINGNSITTVNGSIPAEIGTQILYTWLNSKPDEFNVVTKMHHACIKSECDAIAPSCDPCKGEIPKCTETGCECVPGLQCPTGDVLEKCCQQPGSPGPIGHCEIKDGHFSLTCSPCPPKDCGKPGCDCVGYVCTSTGPVCRKGVTCPTGDDLQACAPPGKYATCSNGVISFHDCSGWAPGEEDKCKDYNCDLRGPVCDSDGKLYCKPGVRCPPKNVLPDLNCCATSKNGPYAACSQDTPSSASLSCTNCGIVGGKPPSDLDCPPRCNGQGPTCTSKGAICSPNLMCSGGLYTPEIIASLKCCDAYPHTSAVCKSDAHGACVKCACTDGREMCGPEPLCSATGVPHPPQCCPAGSGCSQNSVTHEWECCPATQNCYVDGKFTCCPAGTQCAENECQSICGPTTCKTGEECMVIEGATDATKARLEAEGGVVDPRTGYVYICKPQSDCEFGNELAIPPATANYYPCWAFPQHADKAGFGYCSYSTDKANLSVCFNNDNETSCNTDSHGCEWIDALSYAAANGADRINEDMQNLNPTDPDGFYCQGNAGTAYQRIVSFPGDKTACSWKDCWSHIAQPGIIDVFYDATNGNCVALQSCNEPTSGLQNNICTNDDTGKPTCKPNPGITPPITASSTFGTDCKTDPCPVQGNTGYTCSSDDGSIQEITYDCVYDATQPSKHACLMVKGGKGRWKNSTCEGKCDCPIGDDNKACSGSHGSCQWDSTNNQAHCSCVGPQFSDPACKYDGVPVSPSNCSYGNCGSCSCPPGFAVAFQNPEGTCPGEILCNSVGNGVCCKVTPT</sequence>
<protein>
    <submittedName>
        <fullName evidence="2">Uncharacterized protein</fullName>
    </submittedName>
</protein>
<name>A0A6C0EM19_9ZZZZ</name>
<dbReference type="EMBL" id="MN738876">
    <property type="protein sequence ID" value="QHT29339.1"/>
    <property type="molecule type" value="Genomic_DNA"/>
</dbReference>
<accession>A0A6C0EM19</accession>
<reference evidence="2" key="1">
    <citation type="journal article" date="2020" name="Nature">
        <title>Giant virus diversity and host interactions through global metagenomics.</title>
        <authorList>
            <person name="Schulz F."/>
            <person name="Roux S."/>
            <person name="Paez-Espino D."/>
            <person name="Jungbluth S."/>
            <person name="Walsh D.A."/>
            <person name="Denef V.J."/>
            <person name="McMahon K.D."/>
            <person name="Konstantinidis K.T."/>
            <person name="Eloe-Fadrosh E.A."/>
            <person name="Kyrpides N.C."/>
            <person name="Woyke T."/>
        </authorList>
    </citation>
    <scope>NUCLEOTIDE SEQUENCE</scope>
    <source>
        <strain evidence="2">GVMAG-M-3300005589-24</strain>
    </source>
</reference>
<keyword evidence="1" id="KW-1133">Transmembrane helix</keyword>
<evidence type="ECO:0000313" key="2">
    <source>
        <dbReference type="EMBL" id="QHT29339.1"/>
    </source>
</evidence>
<dbReference type="AlphaFoldDB" id="A0A6C0EM19"/>
<evidence type="ECO:0000256" key="1">
    <source>
        <dbReference type="SAM" id="Phobius"/>
    </source>
</evidence>
<keyword evidence="1" id="KW-0812">Transmembrane</keyword>
<organism evidence="2">
    <name type="scientific">viral metagenome</name>
    <dbReference type="NCBI Taxonomy" id="1070528"/>
    <lineage>
        <taxon>unclassified sequences</taxon>
        <taxon>metagenomes</taxon>
        <taxon>organismal metagenomes</taxon>
    </lineage>
</organism>
<feature type="transmembrane region" description="Helical" evidence="1">
    <location>
        <begin position="6"/>
        <end position="24"/>
    </location>
</feature>